<name>A0A2P2EDL5_9PROT</name>
<dbReference type="RefSeq" id="WP_133245839.1">
    <property type="nucleotide sequence ID" value="NZ_BFBR01000010.1"/>
</dbReference>
<evidence type="ECO:0000313" key="1">
    <source>
        <dbReference type="EMBL" id="GBF59163.1"/>
    </source>
</evidence>
<reference evidence="1 2" key="1">
    <citation type="journal article" date="2018" name="Genome Announc.">
        <title>Draft Genome Sequence of "Candidatus Phycosocius bacilliformis," an Alphaproteobacterial Ectosymbiont of the Hydrocarbon-Producing Green Alga Botryococcus braunii.</title>
        <authorList>
            <person name="Tanabe Y."/>
            <person name="Yamaguchi H."/>
            <person name="Watanabe M.M."/>
        </authorList>
    </citation>
    <scope>NUCLEOTIDE SEQUENCE [LARGE SCALE GENOMIC DNA]</scope>
    <source>
        <strain evidence="1 2">BOTRYCO-2</strain>
    </source>
</reference>
<gene>
    <name evidence="1" type="ORF">PbB2_02855</name>
</gene>
<comment type="caution">
    <text evidence="1">The sequence shown here is derived from an EMBL/GenBank/DDBJ whole genome shotgun (WGS) entry which is preliminary data.</text>
</comment>
<dbReference type="AlphaFoldDB" id="A0A2P2EDL5"/>
<dbReference type="EMBL" id="BFBR01000010">
    <property type="protein sequence ID" value="GBF59163.1"/>
    <property type="molecule type" value="Genomic_DNA"/>
</dbReference>
<keyword evidence="2" id="KW-1185">Reference proteome</keyword>
<accession>A0A2P2EDL5</accession>
<sequence length="79" mass="8734">MQAKTIHTQARTADNNLVFDKKVKGKKYGPQLLREALDALGESPGEIRTQTIGAKAWAVYVRMPGASIATLDPKNPWRN</sequence>
<evidence type="ECO:0000313" key="2">
    <source>
        <dbReference type="Proteomes" id="UP000245086"/>
    </source>
</evidence>
<protein>
    <submittedName>
        <fullName evidence="1">Uncharacterized protein</fullName>
    </submittedName>
</protein>
<organism evidence="1 2">
    <name type="scientific">Candidatus Phycosocius bacilliformis</name>
    <dbReference type="NCBI Taxonomy" id="1445552"/>
    <lineage>
        <taxon>Bacteria</taxon>
        <taxon>Pseudomonadati</taxon>
        <taxon>Pseudomonadota</taxon>
        <taxon>Alphaproteobacteria</taxon>
        <taxon>Caulobacterales</taxon>
        <taxon>Caulobacterales incertae sedis</taxon>
        <taxon>Candidatus Phycosocius</taxon>
    </lineage>
</organism>
<proteinExistence type="predicted"/>
<dbReference type="Proteomes" id="UP000245086">
    <property type="component" value="Unassembled WGS sequence"/>
</dbReference>